<reference evidence="2" key="1">
    <citation type="journal article" date="2020" name="Stud. Mycol.">
        <title>101 Dothideomycetes genomes: a test case for predicting lifestyles and emergence of pathogens.</title>
        <authorList>
            <person name="Haridas S."/>
            <person name="Albert R."/>
            <person name="Binder M."/>
            <person name="Bloem J."/>
            <person name="Labutti K."/>
            <person name="Salamov A."/>
            <person name="Andreopoulos B."/>
            <person name="Baker S."/>
            <person name="Barry K."/>
            <person name="Bills G."/>
            <person name="Bluhm B."/>
            <person name="Cannon C."/>
            <person name="Castanera R."/>
            <person name="Culley D."/>
            <person name="Daum C."/>
            <person name="Ezra D."/>
            <person name="Gonzalez J."/>
            <person name="Henrissat B."/>
            <person name="Kuo A."/>
            <person name="Liang C."/>
            <person name="Lipzen A."/>
            <person name="Lutzoni F."/>
            <person name="Magnuson J."/>
            <person name="Mondo S."/>
            <person name="Nolan M."/>
            <person name="Ohm R."/>
            <person name="Pangilinan J."/>
            <person name="Park H.-J."/>
            <person name="Ramirez L."/>
            <person name="Alfaro M."/>
            <person name="Sun H."/>
            <person name="Tritt A."/>
            <person name="Yoshinaga Y."/>
            <person name="Zwiers L.-H."/>
            <person name="Turgeon B."/>
            <person name="Goodwin S."/>
            <person name="Spatafora J."/>
            <person name="Crous P."/>
            <person name="Grigoriev I."/>
        </authorList>
    </citation>
    <scope>NUCLEOTIDE SEQUENCE</scope>
    <source>
        <strain evidence="2">CBS 262.69</strain>
    </source>
</reference>
<evidence type="ECO:0000256" key="1">
    <source>
        <dbReference type="SAM" id="MobiDB-lite"/>
    </source>
</evidence>
<sequence>MRHSSTAGEVGQAVDHIRALTNQHRRRKASGQTSASASPTSTLLQWSVRHNPNGPSWQVPVPPASVRYRTHQPSHRIQHLSQSLHPHPTLPIHRTPHSAGPAIKRSSASASTTHHSIPSPPAAYSVPETPTSPHGIPKEASTTHVPQQKQPGTSTQGTVAHKHRHTNTDNDPIRLRINSSSPPLKPRTTLLTPRLIARGLWVRFARLSCLIRLCGRAVSKAGGECAMDDRGDLRKRHANGVRAGDQCAPPFRHSVASVLFDGAGKRSETSHDRSSVRRC</sequence>
<organism evidence="2 3">
    <name type="scientific">Trichodelitschia bisporula</name>
    <dbReference type="NCBI Taxonomy" id="703511"/>
    <lineage>
        <taxon>Eukaryota</taxon>
        <taxon>Fungi</taxon>
        <taxon>Dikarya</taxon>
        <taxon>Ascomycota</taxon>
        <taxon>Pezizomycotina</taxon>
        <taxon>Dothideomycetes</taxon>
        <taxon>Dothideomycetes incertae sedis</taxon>
        <taxon>Phaeotrichales</taxon>
        <taxon>Phaeotrichaceae</taxon>
        <taxon>Trichodelitschia</taxon>
    </lineage>
</organism>
<accession>A0A6G1IBM8</accession>
<proteinExistence type="predicted"/>
<dbReference type="EMBL" id="ML996687">
    <property type="protein sequence ID" value="KAF2405584.1"/>
    <property type="molecule type" value="Genomic_DNA"/>
</dbReference>
<dbReference type="Proteomes" id="UP000799640">
    <property type="component" value="Unassembled WGS sequence"/>
</dbReference>
<name>A0A6G1IBM8_9PEZI</name>
<evidence type="ECO:0000313" key="2">
    <source>
        <dbReference type="EMBL" id="KAF2405584.1"/>
    </source>
</evidence>
<gene>
    <name evidence="2" type="ORF">EJ06DRAFT_30928</name>
</gene>
<feature type="region of interest" description="Disordered" evidence="1">
    <location>
        <begin position="68"/>
        <end position="185"/>
    </location>
</feature>
<feature type="region of interest" description="Disordered" evidence="1">
    <location>
        <begin position="22"/>
        <end position="41"/>
    </location>
</feature>
<feature type="compositionally biased region" description="Low complexity" evidence="1">
    <location>
        <begin position="30"/>
        <end position="41"/>
    </location>
</feature>
<keyword evidence="3" id="KW-1185">Reference proteome</keyword>
<protein>
    <submittedName>
        <fullName evidence="2">Uncharacterized protein</fullName>
    </submittedName>
</protein>
<feature type="compositionally biased region" description="Basic residues" evidence="1">
    <location>
        <begin position="68"/>
        <end position="78"/>
    </location>
</feature>
<dbReference type="AlphaFoldDB" id="A0A6G1IBM8"/>
<feature type="compositionally biased region" description="Low complexity" evidence="1">
    <location>
        <begin position="106"/>
        <end position="117"/>
    </location>
</feature>
<feature type="compositionally biased region" description="Polar residues" evidence="1">
    <location>
        <begin position="140"/>
        <end position="158"/>
    </location>
</feature>
<evidence type="ECO:0000313" key="3">
    <source>
        <dbReference type="Proteomes" id="UP000799640"/>
    </source>
</evidence>